<dbReference type="CDD" id="cd00009">
    <property type="entry name" value="AAA"/>
    <property type="match status" value="1"/>
</dbReference>
<dbReference type="STRING" id="1120976.SAMN03080606_00783"/>
<dbReference type="SUPFAM" id="SSF55785">
    <property type="entry name" value="PYP-like sensor domain (PAS domain)"/>
    <property type="match status" value="1"/>
</dbReference>
<dbReference type="SMART" id="SM00382">
    <property type="entry name" value="AAA"/>
    <property type="match status" value="1"/>
</dbReference>
<dbReference type="InterPro" id="IPR058031">
    <property type="entry name" value="AAA_lid_NorR"/>
</dbReference>
<dbReference type="GO" id="GO:0043565">
    <property type="term" value="F:sequence-specific DNA binding"/>
    <property type="evidence" value="ECO:0007669"/>
    <property type="project" value="InterPro"/>
</dbReference>
<evidence type="ECO:0000256" key="4">
    <source>
        <dbReference type="ARBA" id="ARBA00023163"/>
    </source>
</evidence>
<dbReference type="OrthoDB" id="9803970at2"/>
<dbReference type="Gene3D" id="1.10.10.60">
    <property type="entry name" value="Homeodomain-like"/>
    <property type="match status" value="1"/>
</dbReference>
<dbReference type="Gene3D" id="3.30.450.20">
    <property type="entry name" value="PAS domain"/>
    <property type="match status" value="1"/>
</dbReference>
<proteinExistence type="predicted"/>
<dbReference type="PROSITE" id="PS50112">
    <property type="entry name" value="PAS"/>
    <property type="match status" value="1"/>
</dbReference>
<dbReference type="Proteomes" id="UP000198636">
    <property type="component" value="Unassembled WGS sequence"/>
</dbReference>
<feature type="coiled-coil region" evidence="5">
    <location>
        <begin position="401"/>
        <end position="437"/>
    </location>
</feature>
<gene>
    <name evidence="8" type="ORF">SAMN03080606_00783</name>
</gene>
<accession>A0A1G5CW39</accession>
<dbReference type="Pfam" id="PF00989">
    <property type="entry name" value="PAS"/>
    <property type="match status" value="1"/>
</dbReference>
<keyword evidence="2" id="KW-0067">ATP-binding</keyword>
<dbReference type="PROSITE" id="PS00675">
    <property type="entry name" value="SIGMA54_INTERACT_1"/>
    <property type="match status" value="1"/>
</dbReference>
<dbReference type="PROSITE" id="PS00676">
    <property type="entry name" value="SIGMA54_INTERACT_2"/>
    <property type="match status" value="1"/>
</dbReference>
<keyword evidence="1" id="KW-0547">Nucleotide-binding</keyword>
<sequence length="474" mass="53454">MNYSHLLESILKYTDEGILVVDTNANVVLYNEPATSIAGISQEEAIGKNILEIFPDLTPETSTFYRVLKSNEAIIDYVQTYQNYKGQMVTTVTTTIPLIEDGTQVGALEIYRNFSQVKELSEKLIKLQHELYNKNLKKKHYEGNGTSFTIDDIIGESNAIDRLKKQIRIIANSPSSVLVCGETGTGKELVVQAIHNDSYLRRAKPFIAQNCAALPATLLEGILFGTASGSFTGAVDKPGLFELADGGTLFLDEINSMDMQLQGKLLRVLQDGIIRRVGGTKTITVDVRVIASTNKDPITAVEGQTLREDLYYRLNVLSIELPPLRRRKEDIPLLTSYYINYYNNKLNKRVKGSSSKATEALCSYDWPGNIRELKYVIEGMMHFIDKDFIQQSDLPINIINKRILNNEIEENKNKQQQLSLKEELSEYEKQIIEMAIEKTNGNCAKAARILNVPKQTLHNKIKKHGIEWKTIIDE</sequence>
<dbReference type="InterPro" id="IPR002078">
    <property type="entry name" value="Sigma_54_int"/>
</dbReference>
<feature type="domain" description="Sigma-54 factor interaction" evidence="6">
    <location>
        <begin position="153"/>
        <end position="382"/>
    </location>
</feature>
<dbReference type="InterPro" id="IPR013767">
    <property type="entry name" value="PAS_fold"/>
</dbReference>
<keyword evidence="9" id="KW-1185">Reference proteome</keyword>
<dbReference type="Gene3D" id="1.10.8.60">
    <property type="match status" value="1"/>
</dbReference>
<dbReference type="SUPFAM" id="SSF52540">
    <property type="entry name" value="P-loop containing nucleoside triphosphate hydrolases"/>
    <property type="match status" value="1"/>
</dbReference>
<dbReference type="CDD" id="cd00130">
    <property type="entry name" value="PAS"/>
    <property type="match status" value="1"/>
</dbReference>
<dbReference type="PANTHER" id="PTHR32071">
    <property type="entry name" value="TRANSCRIPTIONAL REGULATORY PROTEIN"/>
    <property type="match status" value="1"/>
</dbReference>
<organism evidence="8 9">
    <name type="scientific">Alkaliphilus peptidifermentans DSM 18978</name>
    <dbReference type="NCBI Taxonomy" id="1120976"/>
    <lineage>
        <taxon>Bacteria</taxon>
        <taxon>Bacillati</taxon>
        <taxon>Bacillota</taxon>
        <taxon>Clostridia</taxon>
        <taxon>Peptostreptococcales</taxon>
        <taxon>Natronincolaceae</taxon>
        <taxon>Alkaliphilus</taxon>
    </lineage>
</organism>
<dbReference type="PRINTS" id="PR01590">
    <property type="entry name" value="HTHFIS"/>
</dbReference>
<evidence type="ECO:0000313" key="9">
    <source>
        <dbReference type="Proteomes" id="UP000198636"/>
    </source>
</evidence>
<dbReference type="Pfam" id="PF00158">
    <property type="entry name" value="Sigma54_activat"/>
    <property type="match status" value="1"/>
</dbReference>
<evidence type="ECO:0000256" key="3">
    <source>
        <dbReference type="ARBA" id="ARBA00023015"/>
    </source>
</evidence>
<dbReference type="Pfam" id="PF02954">
    <property type="entry name" value="HTH_8"/>
    <property type="match status" value="1"/>
</dbReference>
<dbReference type="InterPro" id="IPR002197">
    <property type="entry name" value="HTH_Fis"/>
</dbReference>
<evidence type="ECO:0000256" key="2">
    <source>
        <dbReference type="ARBA" id="ARBA00022840"/>
    </source>
</evidence>
<keyword evidence="5" id="KW-0175">Coiled coil</keyword>
<dbReference type="InterPro" id="IPR003593">
    <property type="entry name" value="AAA+_ATPase"/>
</dbReference>
<dbReference type="AlphaFoldDB" id="A0A1G5CW39"/>
<evidence type="ECO:0000259" key="6">
    <source>
        <dbReference type="PROSITE" id="PS50045"/>
    </source>
</evidence>
<dbReference type="Gene3D" id="3.40.50.300">
    <property type="entry name" value="P-loop containing nucleotide triphosphate hydrolases"/>
    <property type="match status" value="1"/>
</dbReference>
<dbReference type="SMART" id="SM00091">
    <property type="entry name" value="PAS"/>
    <property type="match status" value="1"/>
</dbReference>
<dbReference type="FunFam" id="3.40.50.300:FF:000006">
    <property type="entry name" value="DNA-binding transcriptional regulator NtrC"/>
    <property type="match status" value="1"/>
</dbReference>
<dbReference type="InterPro" id="IPR035965">
    <property type="entry name" value="PAS-like_dom_sf"/>
</dbReference>
<keyword evidence="4" id="KW-0804">Transcription</keyword>
<evidence type="ECO:0000256" key="1">
    <source>
        <dbReference type="ARBA" id="ARBA00022741"/>
    </source>
</evidence>
<dbReference type="InterPro" id="IPR027417">
    <property type="entry name" value="P-loop_NTPase"/>
</dbReference>
<dbReference type="PROSITE" id="PS50045">
    <property type="entry name" value="SIGMA54_INTERACT_4"/>
    <property type="match status" value="1"/>
</dbReference>
<keyword evidence="3" id="KW-0805">Transcription regulation</keyword>
<dbReference type="Pfam" id="PF25601">
    <property type="entry name" value="AAA_lid_14"/>
    <property type="match status" value="1"/>
</dbReference>
<reference evidence="8 9" key="1">
    <citation type="submission" date="2016-10" db="EMBL/GenBank/DDBJ databases">
        <authorList>
            <person name="de Groot N.N."/>
        </authorList>
    </citation>
    <scope>NUCLEOTIDE SEQUENCE [LARGE SCALE GENOMIC DNA]</scope>
    <source>
        <strain evidence="8 9">DSM 18978</strain>
    </source>
</reference>
<dbReference type="EMBL" id="FMUS01000003">
    <property type="protein sequence ID" value="SCY06468.1"/>
    <property type="molecule type" value="Genomic_DNA"/>
</dbReference>
<evidence type="ECO:0000259" key="7">
    <source>
        <dbReference type="PROSITE" id="PS50112"/>
    </source>
</evidence>
<dbReference type="InterPro" id="IPR009057">
    <property type="entry name" value="Homeodomain-like_sf"/>
</dbReference>
<name>A0A1G5CW39_9FIRM</name>
<dbReference type="SUPFAM" id="SSF46689">
    <property type="entry name" value="Homeodomain-like"/>
    <property type="match status" value="1"/>
</dbReference>
<dbReference type="InterPro" id="IPR000014">
    <property type="entry name" value="PAS"/>
</dbReference>
<evidence type="ECO:0000313" key="8">
    <source>
        <dbReference type="EMBL" id="SCY06468.1"/>
    </source>
</evidence>
<evidence type="ECO:0000256" key="5">
    <source>
        <dbReference type="SAM" id="Coils"/>
    </source>
</evidence>
<dbReference type="GO" id="GO:0005524">
    <property type="term" value="F:ATP binding"/>
    <property type="evidence" value="ECO:0007669"/>
    <property type="project" value="UniProtKB-KW"/>
</dbReference>
<dbReference type="GO" id="GO:0006355">
    <property type="term" value="P:regulation of DNA-templated transcription"/>
    <property type="evidence" value="ECO:0007669"/>
    <property type="project" value="InterPro"/>
</dbReference>
<dbReference type="InterPro" id="IPR025662">
    <property type="entry name" value="Sigma_54_int_dom_ATP-bd_1"/>
</dbReference>
<protein>
    <submittedName>
        <fullName evidence="8">Arginine utilization regulatory protein</fullName>
    </submittedName>
</protein>
<dbReference type="InterPro" id="IPR025943">
    <property type="entry name" value="Sigma_54_int_dom_ATP-bd_2"/>
</dbReference>
<dbReference type="NCBIfam" id="TIGR00229">
    <property type="entry name" value="sensory_box"/>
    <property type="match status" value="1"/>
</dbReference>
<dbReference type="PANTHER" id="PTHR32071:SF74">
    <property type="entry name" value="TRANSCRIPTIONAL ACTIVATOR ROCR"/>
    <property type="match status" value="1"/>
</dbReference>
<feature type="domain" description="PAS" evidence="7">
    <location>
        <begin position="3"/>
        <end position="60"/>
    </location>
</feature>
<dbReference type="RefSeq" id="WP_091540172.1">
    <property type="nucleotide sequence ID" value="NZ_FMUS01000003.1"/>
</dbReference>